<evidence type="ECO:0000259" key="6">
    <source>
        <dbReference type="PROSITE" id="PS50089"/>
    </source>
</evidence>
<dbReference type="InterPro" id="IPR052583">
    <property type="entry name" value="ATP-helicase/E3_Ub-Ligase"/>
</dbReference>
<dbReference type="SMART" id="SM00184">
    <property type="entry name" value="RING"/>
    <property type="match status" value="1"/>
</dbReference>
<evidence type="ECO:0000259" key="7">
    <source>
        <dbReference type="PROSITE" id="PS51192"/>
    </source>
</evidence>
<keyword evidence="1" id="KW-0547">Nucleotide-binding</keyword>
<dbReference type="GO" id="GO:0016787">
    <property type="term" value="F:hydrolase activity"/>
    <property type="evidence" value="ECO:0007669"/>
    <property type="project" value="UniProtKB-KW"/>
</dbReference>
<evidence type="ECO:0000256" key="2">
    <source>
        <dbReference type="ARBA" id="ARBA00022801"/>
    </source>
</evidence>
<keyword evidence="4" id="KW-0863">Zinc-finger</keyword>
<evidence type="ECO:0000313" key="10">
    <source>
        <dbReference type="Proteomes" id="UP000245884"/>
    </source>
</evidence>
<proteinExistence type="predicted"/>
<dbReference type="Pfam" id="PF13920">
    <property type="entry name" value="zf-C3HC4_3"/>
    <property type="match status" value="1"/>
</dbReference>
<organism evidence="9 10">
    <name type="scientific">Jaminaea rosea</name>
    <dbReference type="NCBI Taxonomy" id="1569628"/>
    <lineage>
        <taxon>Eukaryota</taxon>
        <taxon>Fungi</taxon>
        <taxon>Dikarya</taxon>
        <taxon>Basidiomycota</taxon>
        <taxon>Ustilaginomycotina</taxon>
        <taxon>Exobasidiomycetes</taxon>
        <taxon>Microstromatales</taxon>
        <taxon>Microstromatales incertae sedis</taxon>
        <taxon>Jaminaea</taxon>
    </lineage>
</organism>
<dbReference type="Proteomes" id="UP000245884">
    <property type="component" value="Unassembled WGS sequence"/>
</dbReference>
<dbReference type="PANTHER" id="PTHR45865:SF1">
    <property type="entry name" value="E3 UBIQUITIN-PROTEIN LIGASE SHPRH"/>
    <property type="match status" value="1"/>
</dbReference>
<dbReference type="InterPro" id="IPR000330">
    <property type="entry name" value="SNF2_N"/>
</dbReference>
<dbReference type="RefSeq" id="XP_025360867.1">
    <property type="nucleotide sequence ID" value="XM_025506615.1"/>
</dbReference>
<dbReference type="InterPro" id="IPR059033">
    <property type="entry name" value="C144_05_dom"/>
</dbReference>
<dbReference type="GO" id="GO:0000209">
    <property type="term" value="P:protein polyubiquitination"/>
    <property type="evidence" value="ECO:0007669"/>
    <property type="project" value="TreeGrafter"/>
</dbReference>
<dbReference type="CDD" id="cd18793">
    <property type="entry name" value="SF2_C_SNF"/>
    <property type="match status" value="1"/>
</dbReference>
<dbReference type="GeneID" id="37028438"/>
<keyword evidence="3" id="KW-0067">ATP-binding</keyword>
<evidence type="ECO:0000259" key="8">
    <source>
        <dbReference type="PROSITE" id="PS51194"/>
    </source>
</evidence>
<dbReference type="InterPro" id="IPR038718">
    <property type="entry name" value="SNF2-like_sf"/>
</dbReference>
<keyword evidence="2" id="KW-0378">Hydrolase</keyword>
<dbReference type="SMART" id="SM00487">
    <property type="entry name" value="DEXDc"/>
    <property type="match status" value="1"/>
</dbReference>
<dbReference type="GO" id="GO:0008270">
    <property type="term" value="F:zinc ion binding"/>
    <property type="evidence" value="ECO:0007669"/>
    <property type="project" value="UniProtKB-KW"/>
</dbReference>
<dbReference type="OrthoDB" id="5330228at2759"/>
<evidence type="ECO:0000256" key="1">
    <source>
        <dbReference type="ARBA" id="ARBA00022741"/>
    </source>
</evidence>
<dbReference type="STRING" id="1569628.A0A316USZ4"/>
<sequence length="1628" mass="179732">MAPSVADRQNHRHDVAVLVQPLYQIDATPTSPEPSTSSPRDDVFGIPAVSTTINVSLLTDRLASTSRHASASSSSTKRPAPHKRSQEPSSSSSYSAFTSKRIKTEDPSQSSPHRHDDMERDELDEAQQPRPHLLSTSCLFRIDDGAQHLADGSLGPMLLSAHKRATSDDAFDDAYIPDQELHIQTPDGSLLVTLPVLRTMDDRYPLDAQPWRATCGEWLLSAARLANKGVIEWQVEASLETGGSILKLDITARLGPTCPIIEVSPAAHSMLRTADVTDLAYLNRFISIDSDIEAERQRRRGIDASAIYANLCPARIDGPHTLQPQQLDATLLPFQRRSAAFILGREGKSFFKEDAGVYEAYDQIMTNRGWTQLGLWWQRVHDSLYYNAVTGHFTQSIAATRAHDVKGALLAEEMGLGKTVEVLALILLNPSPPARHDAEEYMDEVNEVMVQPIKTTLIVAPDVLVDQWAEEIGRHAPALNVYVFTGRGPLKKSMGADGNFQEFAASFDVIIASFKNVQGEFDIAQKERPRSRRFPRKYERSRSPLIVVEFWRVVCDEIQMVGNTTKAAEVVSMIPRQSSLAVSGTPIKRLGDLGSFFRFLRLPSAASILYQSPSPAVLAAALHKGLNTLTTRHLKVGVRDEMTLPAQRRYIMPIDFTAVEQAYYDSVWQSALGTLGMDHNGAPLRGDWQLDEVTMRNQLLLLRQACTHPQIAGRVLGSGALAEGNLRSIGEVLIFMRDQASSTLAAQRNQWAQRVIDRAVYQLQDKQGVEQRAVALAALEGLVTTLQSFCAGTRDELKRAKRVGPGYSFKADDDADDGSSSSSPSPDPINPSDVEKARERSAQRQARSTHLVTVAQRHRAATEVLARATHWLGNIRYRINEGREQGKDEDAALKAAEEEAYQAAEALRQELLKEAKYHVDRRAEATRKIHVKFNLNDMGEDVQSFEHYGHHTAEIVAQIKERLTLLDKNAALLMQWRETAIEQLYTPVNRDVSEENADDDQYAEALDTQHKVEVMLEMYRPLLAERQRILTWEVAVGATDRPSGFKELELAVEASKRSSRQAMLRGEISREDFDADHEGFSALNEVDAAKLKHFRQLDADKRKASLIALSEMTSLRELLDRLRGISDMASSFELEIARTATAGLRAVLKHQNTILEGLRRELDGFARLFNQRAEYFKQLQALSDALVDLPVAAGQIDAKLTKVTSEIDATSTKMMQSESRLRYLDHLGKIEEEGLDEEARKCIICTDEIQIGILTAVCGHIVCQSCFRAWHAKYGTCPVCRSKIGPLKDQHRVIYSRPEETEVVEDGVEATTDAAVSSQSGSATLPRRPKKIAFNVASQELQRRIETTTSLGRYGSKLEMLVKHLIFISAETPGDKTIVFSAFARGLTLVADALRQNGVAHVSVGSGASKGQVASKVREFTQGDKVDVLLLHSEQTSAGLNLMATKNVILLEPLVNSGAERQALGRVHRIGQTKETNVYCYYVKDSVEERILHLAAHRGQSMYLRASEGGGVKKDGGGEGEDGVYDDSGAVIARTTAAGMACEKGDYVNSVDDLLSCFFAEHTSGTTSTTTFNGERGASLSARGGPDEAQPTTSGPPLSDAEHARQARLEIYDRRGRAEALAATRTTQ</sequence>
<dbReference type="GO" id="GO:0005634">
    <property type="term" value="C:nucleus"/>
    <property type="evidence" value="ECO:0007669"/>
    <property type="project" value="TreeGrafter"/>
</dbReference>
<feature type="compositionally biased region" description="Low complexity" evidence="5">
    <location>
        <begin position="87"/>
        <end position="99"/>
    </location>
</feature>
<feature type="region of interest" description="Disordered" evidence="5">
    <location>
        <begin position="1507"/>
        <end position="1526"/>
    </location>
</feature>
<dbReference type="InterPro" id="IPR027417">
    <property type="entry name" value="P-loop_NTPase"/>
</dbReference>
<dbReference type="Gene3D" id="3.40.50.10810">
    <property type="entry name" value="Tandem AAA-ATPase domain"/>
    <property type="match status" value="1"/>
</dbReference>
<dbReference type="EMBL" id="KZ819672">
    <property type="protein sequence ID" value="PWN26255.1"/>
    <property type="molecule type" value="Genomic_DNA"/>
</dbReference>
<feature type="compositionally biased region" description="Low complexity" evidence="5">
    <location>
        <begin position="28"/>
        <end position="38"/>
    </location>
</feature>
<dbReference type="GO" id="GO:0006974">
    <property type="term" value="P:DNA damage response"/>
    <property type="evidence" value="ECO:0007669"/>
    <property type="project" value="TreeGrafter"/>
</dbReference>
<feature type="region of interest" description="Disordered" evidence="5">
    <location>
        <begin position="1566"/>
        <end position="1628"/>
    </location>
</feature>
<name>A0A316USZ4_9BASI</name>
<gene>
    <name evidence="9" type="ORF">BDZ90DRAFT_233391</name>
</gene>
<keyword evidence="4" id="KW-0862">Zinc</keyword>
<dbReference type="Gene3D" id="3.30.40.10">
    <property type="entry name" value="Zinc/RING finger domain, C3HC4 (zinc finger)"/>
    <property type="match status" value="1"/>
</dbReference>
<evidence type="ECO:0008006" key="11">
    <source>
        <dbReference type="Google" id="ProtNLM"/>
    </source>
</evidence>
<dbReference type="PROSITE" id="PS51194">
    <property type="entry name" value="HELICASE_CTER"/>
    <property type="match status" value="1"/>
</dbReference>
<dbReference type="SUPFAM" id="SSF52540">
    <property type="entry name" value="P-loop containing nucleoside triphosphate hydrolases"/>
    <property type="match status" value="2"/>
</dbReference>
<dbReference type="PROSITE" id="PS50089">
    <property type="entry name" value="ZF_RING_2"/>
    <property type="match status" value="1"/>
</dbReference>
<feature type="domain" description="Helicase C-terminal" evidence="8">
    <location>
        <begin position="1360"/>
        <end position="1510"/>
    </location>
</feature>
<feature type="compositionally biased region" description="Low complexity" evidence="5">
    <location>
        <begin position="65"/>
        <end position="75"/>
    </location>
</feature>
<evidence type="ECO:0000256" key="5">
    <source>
        <dbReference type="SAM" id="MobiDB-lite"/>
    </source>
</evidence>
<feature type="region of interest" description="Disordered" evidence="5">
    <location>
        <begin position="805"/>
        <end position="854"/>
    </location>
</feature>
<evidence type="ECO:0000313" key="9">
    <source>
        <dbReference type="EMBL" id="PWN26255.1"/>
    </source>
</evidence>
<feature type="domain" description="RING-type" evidence="6">
    <location>
        <begin position="1242"/>
        <end position="1281"/>
    </location>
</feature>
<dbReference type="InterPro" id="IPR014001">
    <property type="entry name" value="Helicase_ATP-bd"/>
</dbReference>
<dbReference type="PROSITE" id="PS51192">
    <property type="entry name" value="HELICASE_ATP_BIND_1"/>
    <property type="match status" value="1"/>
</dbReference>
<dbReference type="InterPro" id="IPR001841">
    <property type="entry name" value="Znf_RING"/>
</dbReference>
<feature type="region of interest" description="Disordered" evidence="5">
    <location>
        <begin position="65"/>
        <end position="130"/>
    </location>
</feature>
<dbReference type="InterPro" id="IPR049730">
    <property type="entry name" value="SNF2/RAD54-like_C"/>
</dbReference>
<feature type="domain" description="Helicase ATP-binding" evidence="7">
    <location>
        <begin position="399"/>
        <end position="604"/>
    </location>
</feature>
<dbReference type="Pfam" id="PF26021">
    <property type="entry name" value="Ferritin_C144_05"/>
    <property type="match status" value="1"/>
</dbReference>
<dbReference type="Pfam" id="PF00271">
    <property type="entry name" value="Helicase_C"/>
    <property type="match status" value="1"/>
</dbReference>
<dbReference type="GO" id="GO:0005524">
    <property type="term" value="F:ATP binding"/>
    <property type="evidence" value="ECO:0007669"/>
    <property type="project" value="InterPro"/>
</dbReference>
<feature type="compositionally biased region" description="Basic and acidic residues" evidence="5">
    <location>
        <begin position="1600"/>
        <end position="1618"/>
    </location>
</feature>
<dbReference type="InterPro" id="IPR013083">
    <property type="entry name" value="Znf_RING/FYVE/PHD"/>
</dbReference>
<feature type="region of interest" description="Disordered" evidence="5">
    <location>
        <begin position="20"/>
        <end position="45"/>
    </location>
</feature>
<dbReference type="PANTHER" id="PTHR45865">
    <property type="entry name" value="E3 UBIQUITIN-PROTEIN LIGASE SHPRH FAMILY MEMBER"/>
    <property type="match status" value="1"/>
</dbReference>
<dbReference type="GO" id="GO:0061630">
    <property type="term" value="F:ubiquitin protein ligase activity"/>
    <property type="evidence" value="ECO:0007669"/>
    <property type="project" value="TreeGrafter"/>
</dbReference>
<dbReference type="SUPFAM" id="SSF57850">
    <property type="entry name" value="RING/U-box"/>
    <property type="match status" value="1"/>
</dbReference>
<dbReference type="Gene3D" id="3.40.50.300">
    <property type="entry name" value="P-loop containing nucleotide triphosphate hydrolases"/>
    <property type="match status" value="1"/>
</dbReference>
<keyword evidence="4" id="KW-0479">Metal-binding</keyword>
<dbReference type="InterPro" id="IPR001650">
    <property type="entry name" value="Helicase_C-like"/>
</dbReference>
<accession>A0A316USZ4</accession>
<protein>
    <recommendedName>
        <fullName evidence="11">RING-type domain-containing protein</fullName>
    </recommendedName>
</protein>
<reference evidence="9 10" key="1">
    <citation type="journal article" date="2018" name="Mol. Biol. Evol.">
        <title>Broad Genomic Sampling Reveals a Smut Pathogenic Ancestry of the Fungal Clade Ustilaginomycotina.</title>
        <authorList>
            <person name="Kijpornyongpan T."/>
            <person name="Mondo S.J."/>
            <person name="Barry K."/>
            <person name="Sandor L."/>
            <person name="Lee J."/>
            <person name="Lipzen A."/>
            <person name="Pangilinan J."/>
            <person name="LaButti K."/>
            <person name="Hainaut M."/>
            <person name="Henrissat B."/>
            <person name="Grigoriev I.V."/>
            <person name="Spatafora J.W."/>
            <person name="Aime M.C."/>
        </authorList>
    </citation>
    <scope>NUCLEOTIDE SEQUENCE [LARGE SCALE GENOMIC DNA]</scope>
    <source>
        <strain evidence="9 10">MCA 5214</strain>
    </source>
</reference>
<evidence type="ECO:0000256" key="3">
    <source>
        <dbReference type="ARBA" id="ARBA00022840"/>
    </source>
</evidence>
<feature type="compositionally biased region" description="Basic and acidic residues" evidence="5">
    <location>
        <begin position="833"/>
        <end position="842"/>
    </location>
</feature>
<keyword evidence="10" id="KW-1185">Reference proteome</keyword>
<evidence type="ECO:0000256" key="4">
    <source>
        <dbReference type="PROSITE-ProRule" id="PRU00175"/>
    </source>
</evidence>
<dbReference type="Pfam" id="PF00176">
    <property type="entry name" value="SNF2-rel_dom"/>
    <property type="match status" value="1"/>
</dbReference>